<proteinExistence type="predicted"/>
<gene>
    <name evidence="2" type="ORF">BDZ94DRAFT_1311531</name>
</gene>
<dbReference type="InterPro" id="IPR029058">
    <property type="entry name" value="AB_hydrolase_fold"/>
</dbReference>
<dbReference type="SUPFAM" id="SSF53474">
    <property type="entry name" value="alpha/beta-Hydrolases"/>
    <property type="match status" value="1"/>
</dbReference>
<sequence>MPSQQITRWPIILSPPLKTLPSTSIPPRPILPLSPPPVLQSTYPPLPYNSPGRTGPFIPGYTISTHIFPAAWPRCPSSLFAPPTGMGAPLGKEAAIELAGRLAEKKERQEKGDDGREVGKSVLWTVGNRVVRNGAGSRGLGKVKRKGEGVTLVFLHGIGTHKETWEPTLRRLLNGASSSRYGPQIDEVWLLDGVQHGDAALLNEGLLGDTFDLVDYARDLMNFALAYLPADSAGDLPTNLGRVPEAEIQNRREHGFKSRTVVGVGHSLGAVYPAVLYPSLFSSLILVESFTIPEYIKHLDNHRKNETVCLRRQWAWESKEAAIEYVRRSSYYKPWHPEILREYFQYAFIETDDGGYRLKAHPFLEAIMLLERVSVYEAWQMLADIDPKTPLHWIWGGKSKRGGGIEVQTQTTYRHPGLNSNVWHPGVDHLLPQEVPDLLADDICQFLGVQYPSDLQSKL</sequence>
<feature type="domain" description="AB hydrolase-1" evidence="1">
    <location>
        <begin position="152"/>
        <end position="441"/>
    </location>
</feature>
<dbReference type="Pfam" id="PF12697">
    <property type="entry name" value="Abhydrolase_6"/>
    <property type="match status" value="1"/>
</dbReference>
<dbReference type="Proteomes" id="UP000807353">
    <property type="component" value="Unassembled WGS sequence"/>
</dbReference>
<dbReference type="EMBL" id="MU150299">
    <property type="protein sequence ID" value="KAF9460396.1"/>
    <property type="molecule type" value="Genomic_DNA"/>
</dbReference>
<keyword evidence="2" id="KW-0378">Hydrolase</keyword>
<organism evidence="2 3">
    <name type="scientific">Collybia nuda</name>
    <dbReference type="NCBI Taxonomy" id="64659"/>
    <lineage>
        <taxon>Eukaryota</taxon>
        <taxon>Fungi</taxon>
        <taxon>Dikarya</taxon>
        <taxon>Basidiomycota</taxon>
        <taxon>Agaricomycotina</taxon>
        <taxon>Agaricomycetes</taxon>
        <taxon>Agaricomycetidae</taxon>
        <taxon>Agaricales</taxon>
        <taxon>Tricholomatineae</taxon>
        <taxon>Clitocybaceae</taxon>
        <taxon>Collybia</taxon>
    </lineage>
</organism>
<evidence type="ECO:0000313" key="3">
    <source>
        <dbReference type="Proteomes" id="UP000807353"/>
    </source>
</evidence>
<dbReference type="OrthoDB" id="94039at2759"/>
<dbReference type="Gene3D" id="3.40.50.1820">
    <property type="entry name" value="alpha/beta hydrolase"/>
    <property type="match status" value="1"/>
</dbReference>
<protein>
    <submittedName>
        <fullName evidence="2">Alpha/Beta hydrolase protein</fullName>
    </submittedName>
</protein>
<keyword evidence="3" id="KW-1185">Reference proteome</keyword>
<reference evidence="2" key="1">
    <citation type="submission" date="2020-11" db="EMBL/GenBank/DDBJ databases">
        <authorList>
            <consortium name="DOE Joint Genome Institute"/>
            <person name="Ahrendt S."/>
            <person name="Riley R."/>
            <person name="Andreopoulos W."/>
            <person name="Labutti K."/>
            <person name="Pangilinan J."/>
            <person name="Ruiz-Duenas F.J."/>
            <person name="Barrasa J.M."/>
            <person name="Sanchez-Garcia M."/>
            <person name="Camarero S."/>
            <person name="Miyauchi S."/>
            <person name="Serrano A."/>
            <person name="Linde D."/>
            <person name="Babiker R."/>
            <person name="Drula E."/>
            <person name="Ayuso-Fernandez I."/>
            <person name="Pacheco R."/>
            <person name="Padilla G."/>
            <person name="Ferreira P."/>
            <person name="Barriuso J."/>
            <person name="Kellner H."/>
            <person name="Castanera R."/>
            <person name="Alfaro M."/>
            <person name="Ramirez L."/>
            <person name="Pisabarro A.G."/>
            <person name="Kuo A."/>
            <person name="Tritt A."/>
            <person name="Lipzen A."/>
            <person name="He G."/>
            <person name="Yan M."/>
            <person name="Ng V."/>
            <person name="Cullen D."/>
            <person name="Martin F."/>
            <person name="Rosso M.-N."/>
            <person name="Henrissat B."/>
            <person name="Hibbett D."/>
            <person name="Martinez A.T."/>
            <person name="Grigoriev I.V."/>
        </authorList>
    </citation>
    <scope>NUCLEOTIDE SEQUENCE</scope>
    <source>
        <strain evidence="2">CBS 247.69</strain>
    </source>
</reference>
<dbReference type="InterPro" id="IPR000073">
    <property type="entry name" value="AB_hydrolase_1"/>
</dbReference>
<dbReference type="AlphaFoldDB" id="A0A9P5Y318"/>
<evidence type="ECO:0000259" key="1">
    <source>
        <dbReference type="Pfam" id="PF12697"/>
    </source>
</evidence>
<name>A0A9P5Y318_9AGAR</name>
<comment type="caution">
    <text evidence="2">The sequence shown here is derived from an EMBL/GenBank/DDBJ whole genome shotgun (WGS) entry which is preliminary data.</text>
</comment>
<accession>A0A9P5Y318</accession>
<evidence type="ECO:0000313" key="2">
    <source>
        <dbReference type="EMBL" id="KAF9460396.1"/>
    </source>
</evidence>
<dbReference type="GO" id="GO:0016787">
    <property type="term" value="F:hydrolase activity"/>
    <property type="evidence" value="ECO:0007669"/>
    <property type="project" value="UniProtKB-KW"/>
</dbReference>